<feature type="region of interest" description="Disordered" evidence="1">
    <location>
        <begin position="85"/>
        <end position="110"/>
    </location>
</feature>
<name>A0A166DP32_9AGAM</name>
<dbReference type="Proteomes" id="UP000076798">
    <property type="component" value="Unassembled WGS sequence"/>
</dbReference>
<reference evidence="2 3" key="1">
    <citation type="journal article" date="2016" name="Mol. Biol. Evol.">
        <title>Comparative Genomics of Early-Diverging Mushroom-Forming Fungi Provides Insights into the Origins of Lignocellulose Decay Capabilities.</title>
        <authorList>
            <person name="Nagy L.G."/>
            <person name="Riley R."/>
            <person name="Tritt A."/>
            <person name="Adam C."/>
            <person name="Daum C."/>
            <person name="Floudas D."/>
            <person name="Sun H."/>
            <person name="Yadav J.S."/>
            <person name="Pangilinan J."/>
            <person name="Larsson K.H."/>
            <person name="Matsuura K."/>
            <person name="Barry K."/>
            <person name="Labutti K."/>
            <person name="Kuo R."/>
            <person name="Ohm R.A."/>
            <person name="Bhattacharya S.S."/>
            <person name="Shirouzu T."/>
            <person name="Yoshinaga Y."/>
            <person name="Martin F.M."/>
            <person name="Grigoriev I.V."/>
            <person name="Hibbett D.S."/>
        </authorList>
    </citation>
    <scope>NUCLEOTIDE SEQUENCE [LARGE SCALE GENOMIC DNA]</scope>
    <source>
        <strain evidence="2 3">HHB10207 ss-3</strain>
    </source>
</reference>
<gene>
    <name evidence="2" type="ORF">SISSUDRAFT_1061678</name>
</gene>
<proteinExistence type="predicted"/>
<dbReference type="OrthoDB" id="2634326at2759"/>
<evidence type="ECO:0000313" key="2">
    <source>
        <dbReference type="EMBL" id="KZT38745.1"/>
    </source>
</evidence>
<keyword evidence="3" id="KW-1185">Reference proteome</keyword>
<protein>
    <submittedName>
        <fullName evidence="2">Uncharacterized protein</fullName>
    </submittedName>
</protein>
<feature type="region of interest" description="Disordered" evidence="1">
    <location>
        <begin position="1009"/>
        <end position="1040"/>
    </location>
</feature>
<accession>A0A166DP32</accession>
<sequence>MKPGFPNVPWHYREDLSFISKEDVRVYTAQKKGKGRKAVRREVEPDYEDDIIGAVDFKDGDSDAGSDSNTLADPDADYVHIGIGSPVRSAGPPSTRASTRASGSTAFSGVTKSNASAKRLTDAEILEQWGVEPTAPPVRARAEVDQVDVDEEDEDVDWVLQFDAQYRANKKKYLTVGGQTFALVSNVVECEQSSQWFQQTDIYKKLERLYYACCTHARDLAYNEHRFSLLGKALEGFGRYSEAFPVKASLPLPNTAEFLALMELAIYWGQFANPGLVQHVELMQRAIEVLGRDWQKGHVGMYERAIRLRDELGSQLIALRTVVTVFKGSSILSPDDHPARVYLDRKPFSTLRIYLLCSSVRLSPSNGIRYAVTLLRLPKDAEAEGSSVDEFDKAFEADFGEPDDDFTVPFARLRAGISVPGEYKSPGLWDIVRDIFDVFLDEVPLDHPLHDKYGAIFEMWADVFLKTIDKHRRVQGLRPVNELEDYVQPRPVRDEGEAEMQFAHEPPVKAENDLGSVLGDGQVEAAQLGEDHGVSAEEAVGDSAEEGGEIDEGSAVERVAWGLEIPLYLGIEDRRKLREAAVISDVIDMAKYVVENWTDQFGPFPRSSSTAKWGKVRLNILLKHFKGRLEEYEPGSPAAALARLIADIGLLGSRAPLRQIEKTFDQFTRPIMEQDRQAAFLEDGEITDAPQESEINEPLVWAEWRDGLQVSSTNALYIPSPPPNHQLIQMRSDGRYGEADHGLSPQFFCAAFPHLSYLPKSTHPQYPSLRAIAGLLAPENVVSVVPSSSHTRLRLLSQTLRSDATLAITQLTSQLEGLLTANRRLILAQILRLAFALINVTRNLKLQLETPMTWPSLLRLWGTMQRHCQEIAGLVEYLQRVITPALSSVTIPDLQNELLGAFTRDPAVALQLHRHAVPVWFISAARQQNNSSSHTAIRDSLSVEPLIPLALSDDSSPLTPWQELGTFANDDPKAIIARVEYDRLFTPNLESYEIQDLQTSSRDRIATVMPQQSSLPKAPKSKTRGHPYKDGGETPSVGNPTLGIAFRKPDEVPDWSVALDRCRHLPEARVSARHTYPPTLLFSRLNETTRLRFLVNWLAVRKRWFAHVQHHNFSEATALTRQDWRHVLSHRPERGKFVRTGHPALEFFDQLLPKGAPPINELGDLVLHKWFGRVLDPLNPKESLVTQRLILWELDEWTFRHEILELDERLSVTVGRTEETIAQRRAVIMRMWAGYPLDTDNHFLYEPDLDRGINSFIWDYSVPALNSARLIMRSWPNAPESFTGALVLPVDMNSISVVRRLQQANPLFFCESYYRVFQRLPIVPSQIPIPFTGLPPDIACITAS</sequence>
<dbReference type="EMBL" id="KV428057">
    <property type="protein sequence ID" value="KZT38745.1"/>
    <property type="molecule type" value="Genomic_DNA"/>
</dbReference>
<organism evidence="2 3">
    <name type="scientific">Sistotremastrum suecicum HHB10207 ss-3</name>
    <dbReference type="NCBI Taxonomy" id="1314776"/>
    <lineage>
        <taxon>Eukaryota</taxon>
        <taxon>Fungi</taxon>
        <taxon>Dikarya</taxon>
        <taxon>Basidiomycota</taxon>
        <taxon>Agaricomycotina</taxon>
        <taxon>Agaricomycetes</taxon>
        <taxon>Sistotremastrales</taxon>
        <taxon>Sistotremastraceae</taxon>
        <taxon>Sistotremastrum</taxon>
    </lineage>
</organism>
<evidence type="ECO:0000313" key="3">
    <source>
        <dbReference type="Proteomes" id="UP000076798"/>
    </source>
</evidence>
<evidence type="ECO:0000256" key="1">
    <source>
        <dbReference type="SAM" id="MobiDB-lite"/>
    </source>
</evidence>
<feature type="compositionally biased region" description="Low complexity" evidence="1">
    <location>
        <begin position="94"/>
        <end position="109"/>
    </location>
</feature>